<dbReference type="Proteomes" id="UP000218069">
    <property type="component" value="Unassembled WGS sequence"/>
</dbReference>
<feature type="repeat" description="TPR" evidence="8">
    <location>
        <begin position="175"/>
        <end position="208"/>
    </location>
</feature>
<evidence type="ECO:0000256" key="2">
    <source>
        <dbReference type="ARBA" id="ARBA00005386"/>
    </source>
</evidence>
<reference evidence="11" key="1">
    <citation type="submission" date="2017-08" db="EMBL/GenBank/DDBJ databases">
        <authorList>
            <person name="Varghese N."/>
            <person name="Submissions S."/>
        </authorList>
    </citation>
    <scope>NUCLEOTIDE SEQUENCE [LARGE SCALE GENOMIC DNA]</scope>
    <source>
        <strain evidence="11">AP-Melu-1000-B4</strain>
    </source>
</reference>
<dbReference type="EMBL" id="OANS01000003">
    <property type="protein sequence ID" value="SNX28919.1"/>
    <property type="molecule type" value="Genomic_DNA"/>
</dbReference>
<dbReference type="OrthoDB" id="101857at2"/>
<keyword evidence="4" id="KW-0328">Glycosyltransferase</keyword>
<dbReference type="Gene3D" id="3.40.50.2000">
    <property type="entry name" value="Glycogen Phosphorylase B"/>
    <property type="match status" value="1"/>
</dbReference>
<feature type="domain" description="O-GlcNAc transferase C-terminal" evidence="9">
    <location>
        <begin position="272"/>
        <end position="445"/>
    </location>
</feature>
<proteinExistence type="inferred from homology"/>
<evidence type="ECO:0000256" key="1">
    <source>
        <dbReference type="ARBA" id="ARBA00004922"/>
    </source>
</evidence>
<protein>
    <recommendedName>
        <fullName evidence="3">protein O-GlcNAc transferase</fullName>
        <ecNumber evidence="3">2.4.1.255</ecNumber>
    </recommendedName>
</protein>
<dbReference type="SUPFAM" id="SSF48452">
    <property type="entry name" value="TPR-like"/>
    <property type="match status" value="1"/>
</dbReference>
<evidence type="ECO:0000256" key="7">
    <source>
        <dbReference type="ARBA" id="ARBA00022803"/>
    </source>
</evidence>
<gene>
    <name evidence="10" type="ORF">SAMN06295945_1278</name>
</gene>
<keyword evidence="6" id="KW-0677">Repeat</keyword>
<dbReference type="Gene3D" id="3.40.50.11380">
    <property type="match status" value="1"/>
</dbReference>
<organism evidence="10 11">
    <name type="scientific">Polynucleobacter meluiroseus</name>
    <dbReference type="NCBI Taxonomy" id="1938814"/>
    <lineage>
        <taxon>Bacteria</taxon>
        <taxon>Pseudomonadati</taxon>
        <taxon>Pseudomonadota</taxon>
        <taxon>Betaproteobacteria</taxon>
        <taxon>Burkholderiales</taxon>
        <taxon>Burkholderiaceae</taxon>
        <taxon>Polynucleobacter</taxon>
    </lineage>
</organism>
<dbReference type="Pfam" id="PF13432">
    <property type="entry name" value="TPR_16"/>
    <property type="match status" value="2"/>
</dbReference>
<evidence type="ECO:0000256" key="3">
    <source>
        <dbReference type="ARBA" id="ARBA00011970"/>
    </source>
</evidence>
<dbReference type="PROSITE" id="PS50005">
    <property type="entry name" value="TPR"/>
    <property type="match status" value="2"/>
</dbReference>
<dbReference type="InterPro" id="IPR037919">
    <property type="entry name" value="OGT"/>
</dbReference>
<dbReference type="GO" id="GO:0097363">
    <property type="term" value="F:protein O-acetylglucosaminyltransferase activity"/>
    <property type="evidence" value="ECO:0007669"/>
    <property type="project" value="UniProtKB-EC"/>
</dbReference>
<dbReference type="Pfam" id="PF13181">
    <property type="entry name" value="TPR_8"/>
    <property type="match status" value="1"/>
</dbReference>
<evidence type="ECO:0000256" key="5">
    <source>
        <dbReference type="ARBA" id="ARBA00022679"/>
    </source>
</evidence>
<evidence type="ECO:0000313" key="10">
    <source>
        <dbReference type="EMBL" id="SNX28919.1"/>
    </source>
</evidence>
<name>A0A240E0F3_9BURK</name>
<evidence type="ECO:0000256" key="6">
    <source>
        <dbReference type="ARBA" id="ARBA00022737"/>
    </source>
</evidence>
<dbReference type="PANTHER" id="PTHR44366">
    <property type="entry name" value="UDP-N-ACETYLGLUCOSAMINE--PEPTIDE N-ACETYLGLUCOSAMINYLTRANSFERASE 110 KDA SUBUNIT"/>
    <property type="match status" value="1"/>
</dbReference>
<sequence length="662" mass="74578">MSSDIPRLISDAVQALQRGDYLKLKTCASKALKSNPHNVQGKELLAYALANSGNKDEALQLLLEITELHYCPLSVLYECSSLLLEKQDFVKAISLLERAYIVAPESFEVLHDLATAYAHVGKKQAALDKFLSAALIRQDSPELLYNIGRMYDDLRSETLAIEFYEKAIQLNKQFSNAWINRGLDLNLLGRPLEAITSLKEGLRLNPNAGFIFGDIAHIHMQIGDWKSFEANLSTLEDGVKEHREVIHPFHLLSLVDRPELQKEAAEIYTQRNHNEKFDYLGLNSGGDSKIKVAYFSADFRNHAVANLTAELFELHDKNGFEIYAFSLGFQNHDEMTKRLKKSFHEFIDVSTLTDQEVVDLARSKGIDIAVDLGGYTEHSRSGIFQRRAAPIQASYLGYLGTLGSTYIDYIFADHEVIPPNQQKYFSEKIAYLPNCFQVNDRQRMSSDRQFTKADLGLPEKGFVFCCFNNTYKITPKVFLSWCRILKKVEGSVLWLYESNLQISGNLRRAVTAQGIDPNRLVFGGALPAAEYLARYKLADLFLDTSPYNAGTTASDALWSGLPVITRMGESFQSRMAGSILKAIDMPDLIAQTVSEYEDLAVRLATYPEDLQAIRKRVTANKLITPLFDSPQTTKHIERAYQVMHANHLAGKEPENIDVGELY</sequence>
<dbReference type="RefSeq" id="WP_096673423.1">
    <property type="nucleotide sequence ID" value="NZ_OANS01000003.1"/>
</dbReference>
<accession>A0A240E0F3</accession>
<dbReference type="InterPro" id="IPR011990">
    <property type="entry name" value="TPR-like_helical_dom_sf"/>
</dbReference>
<dbReference type="Pfam" id="PF13844">
    <property type="entry name" value="Glyco_transf_41"/>
    <property type="match status" value="2"/>
</dbReference>
<feature type="domain" description="O-GlcNAc transferase C-terminal" evidence="9">
    <location>
        <begin position="451"/>
        <end position="634"/>
    </location>
</feature>
<feature type="repeat" description="TPR" evidence="8">
    <location>
        <begin position="141"/>
        <end position="174"/>
    </location>
</feature>
<evidence type="ECO:0000259" key="9">
    <source>
        <dbReference type="Pfam" id="PF13844"/>
    </source>
</evidence>
<dbReference type="PANTHER" id="PTHR44366:SF1">
    <property type="entry name" value="UDP-N-ACETYLGLUCOSAMINE--PEPTIDE N-ACETYLGLUCOSAMINYLTRANSFERASE 110 KDA SUBUNIT"/>
    <property type="match status" value="1"/>
</dbReference>
<keyword evidence="5 10" id="KW-0808">Transferase</keyword>
<keyword evidence="7 8" id="KW-0802">TPR repeat</keyword>
<dbReference type="SUPFAM" id="SSF53756">
    <property type="entry name" value="UDP-Glycosyltransferase/glycogen phosphorylase"/>
    <property type="match status" value="1"/>
</dbReference>
<dbReference type="SMART" id="SM00028">
    <property type="entry name" value="TPR"/>
    <property type="match status" value="4"/>
</dbReference>
<evidence type="ECO:0000256" key="8">
    <source>
        <dbReference type="PROSITE-ProRule" id="PRU00339"/>
    </source>
</evidence>
<dbReference type="InterPro" id="IPR019734">
    <property type="entry name" value="TPR_rpt"/>
</dbReference>
<evidence type="ECO:0000313" key="11">
    <source>
        <dbReference type="Proteomes" id="UP000218069"/>
    </source>
</evidence>
<dbReference type="GO" id="GO:0006493">
    <property type="term" value="P:protein O-linked glycosylation"/>
    <property type="evidence" value="ECO:0007669"/>
    <property type="project" value="InterPro"/>
</dbReference>
<dbReference type="InterPro" id="IPR029489">
    <property type="entry name" value="OGT/SEC/SPY_C"/>
</dbReference>
<evidence type="ECO:0000256" key="4">
    <source>
        <dbReference type="ARBA" id="ARBA00022676"/>
    </source>
</evidence>
<comment type="similarity">
    <text evidence="2">Belongs to the glycosyltransferase 41 family. O-GlcNAc transferase subfamily.</text>
</comment>
<dbReference type="AlphaFoldDB" id="A0A240E0F3"/>
<comment type="pathway">
    <text evidence="1">Protein modification; protein glycosylation.</text>
</comment>
<dbReference type="Gene3D" id="1.25.40.10">
    <property type="entry name" value="Tetratricopeptide repeat domain"/>
    <property type="match status" value="1"/>
</dbReference>
<dbReference type="EC" id="2.4.1.255" evidence="3"/>
<keyword evidence="11" id="KW-1185">Reference proteome</keyword>